<dbReference type="Proteomes" id="UP000030758">
    <property type="component" value="Unassembled WGS sequence"/>
</dbReference>
<evidence type="ECO:0000313" key="1">
    <source>
        <dbReference type="EMBL" id="KFD61073.1"/>
    </source>
</evidence>
<dbReference type="AlphaFoldDB" id="A0A085MV27"/>
<sequence length="77" mass="8281">MTLADHTNRARHPCEPAVLQAGLVRRHGEPALPPRTGNFGGFGPDGRKLDILISVCRTTGLEHGRRSGTCNWCPPGP</sequence>
<reference evidence="1" key="1">
    <citation type="journal article" date="2014" name="Nat. Genet.">
        <title>Genome and transcriptome of the porcine whipworm Trichuris suis.</title>
        <authorList>
            <person name="Jex A.R."/>
            <person name="Nejsum P."/>
            <person name="Schwarz E.M."/>
            <person name="Hu L."/>
            <person name="Young N.D."/>
            <person name="Hall R.S."/>
            <person name="Korhonen P.K."/>
            <person name="Liao S."/>
            <person name="Thamsborg S."/>
            <person name="Xia J."/>
            <person name="Xu P."/>
            <person name="Wang S."/>
            <person name="Scheerlinck J.P."/>
            <person name="Hofmann A."/>
            <person name="Sternberg P.W."/>
            <person name="Wang J."/>
            <person name="Gasser R.B."/>
        </authorList>
    </citation>
    <scope>NUCLEOTIDE SEQUENCE [LARGE SCALE GENOMIC DNA]</scope>
    <source>
        <strain evidence="1">DCEP-RM93F</strain>
    </source>
</reference>
<dbReference type="EMBL" id="KL367637">
    <property type="protein sequence ID" value="KFD61073.1"/>
    <property type="molecule type" value="Genomic_DNA"/>
</dbReference>
<accession>A0A085MV27</accession>
<protein>
    <submittedName>
        <fullName evidence="1">Uncharacterized protein</fullName>
    </submittedName>
</protein>
<gene>
    <name evidence="1" type="ORF">M514_26775</name>
</gene>
<proteinExistence type="predicted"/>
<name>A0A085MV27_9BILA</name>
<organism evidence="1">
    <name type="scientific">Trichuris suis</name>
    <name type="common">pig whipworm</name>
    <dbReference type="NCBI Taxonomy" id="68888"/>
    <lineage>
        <taxon>Eukaryota</taxon>
        <taxon>Metazoa</taxon>
        <taxon>Ecdysozoa</taxon>
        <taxon>Nematoda</taxon>
        <taxon>Enoplea</taxon>
        <taxon>Dorylaimia</taxon>
        <taxon>Trichinellida</taxon>
        <taxon>Trichuridae</taxon>
        <taxon>Trichuris</taxon>
    </lineage>
</organism>